<evidence type="ECO:0000256" key="2">
    <source>
        <dbReference type="SAM" id="Phobius"/>
    </source>
</evidence>
<evidence type="ECO:0000256" key="1">
    <source>
        <dbReference type="SAM" id="MobiDB-lite"/>
    </source>
</evidence>
<dbReference type="OrthoDB" id="3642293at2759"/>
<protein>
    <submittedName>
        <fullName evidence="3">Uncharacterized protein</fullName>
    </submittedName>
</protein>
<feature type="compositionally biased region" description="Polar residues" evidence="1">
    <location>
        <begin position="100"/>
        <end position="112"/>
    </location>
</feature>
<gene>
    <name evidence="3" type="ORF">CBER1_07141</name>
</gene>
<sequence>MATQAAALVGKPAGENQSSRMHPTIPNYRARRVEEIKQKVRRHQQAAERRRITEEAAPAYLQHHGRISTCTPEAFLRKRKPVLATASILSGDFGYAFHNPSNETESNAQSAPTEACSRTPEPTEPRTPIKVPERSDSFDENYDLTPRYMRRYLTPEARARPEPDPRRAGFNEENSPDFPTSMLNIGSPHRAFPAPSEPSAYVSGPPSPLDEKRRGLFRRARAAPQLPRQPVVPATENRTPKPRHDATGQKWSSVRFLVQPSNMAQPPASMQSFRIAGWQRPENGRDGIVTASPDLLERGAMSMNTFLDTVLCILALGLVVVAGAGTMSTFIALVTAPASW</sequence>
<keyword evidence="2" id="KW-1133">Transmembrane helix</keyword>
<feature type="compositionally biased region" description="Basic and acidic residues" evidence="1">
    <location>
        <begin position="238"/>
        <end position="247"/>
    </location>
</feature>
<keyword evidence="2" id="KW-0472">Membrane</keyword>
<feature type="region of interest" description="Disordered" evidence="1">
    <location>
        <begin position="1"/>
        <end position="27"/>
    </location>
</feature>
<keyword evidence="2" id="KW-0812">Transmembrane</keyword>
<reference evidence="4" key="1">
    <citation type="journal article" date="2017" name="bioRxiv">
        <title>Conservation of a gene cluster reveals novel cercosporin biosynthetic mechanisms and extends production to the genus Colletotrichum.</title>
        <authorList>
            <person name="de Jonge R."/>
            <person name="Ebert M.K."/>
            <person name="Huitt-Roehl C.R."/>
            <person name="Pal P."/>
            <person name="Suttle J.C."/>
            <person name="Spanner R.E."/>
            <person name="Neubauer J.D."/>
            <person name="Jurick W.M.II."/>
            <person name="Stott K.A."/>
            <person name="Secor G.A."/>
            <person name="Thomma B.P.H.J."/>
            <person name="Van de Peer Y."/>
            <person name="Townsend C.A."/>
            <person name="Bolton M.D."/>
        </authorList>
    </citation>
    <scope>NUCLEOTIDE SEQUENCE [LARGE SCALE GENOMIC DNA]</scope>
    <source>
        <strain evidence="4">CBS538.71</strain>
    </source>
</reference>
<dbReference type="EMBL" id="PNEN01000454">
    <property type="protein sequence ID" value="PPJ58529.1"/>
    <property type="molecule type" value="Genomic_DNA"/>
</dbReference>
<dbReference type="Proteomes" id="UP000237631">
    <property type="component" value="Unassembled WGS sequence"/>
</dbReference>
<feature type="compositionally biased region" description="Basic and acidic residues" evidence="1">
    <location>
        <begin position="157"/>
        <end position="170"/>
    </location>
</feature>
<feature type="transmembrane region" description="Helical" evidence="2">
    <location>
        <begin position="306"/>
        <end position="334"/>
    </location>
</feature>
<keyword evidence="4" id="KW-1185">Reference proteome</keyword>
<feature type="region of interest" description="Disordered" evidence="1">
    <location>
        <begin position="100"/>
        <end position="249"/>
    </location>
</feature>
<organism evidence="3 4">
    <name type="scientific">Cercospora berteroae</name>
    <dbReference type="NCBI Taxonomy" id="357750"/>
    <lineage>
        <taxon>Eukaryota</taxon>
        <taxon>Fungi</taxon>
        <taxon>Dikarya</taxon>
        <taxon>Ascomycota</taxon>
        <taxon>Pezizomycotina</taxon>
        <taxon>Dothideomycetes</taxon>
        <taxon>Dothideomycetidae</taxon>
        <taxon>Mycosphaerellales</taxon>
        <taxon>Mycosphaerellaceae</taxon>
        <taxon>Cercospora</taxon>
    </lineage>
</organism>
<comment type="caution">
    <text evidence="3">The sequence shown here is derived from an EMBL/GenBank/DDBJ whole genome shotgun (WGS) entry which is preliminary data.</text>
</comment>
<name>A0A2S6CFM8_9PEZI</name>
<proteinExistence type="predicted"/>
<dbReference type="AlphaFoldDB" id="A0A2S6CFM8"/>
<accession>A0A2S6CFM8</accession>
<evidence type="ECO:0000313" key="3">
    <source>
        <dbReference type="EMBL" id="PPJ58529.1"/>
    </source>
</evidence>
<evidence type="ECO:0000313" key="4">
    <source>
        <dbReference type="Proteomes" id="UP000237631"/>
    </source>
</evidence>